<sequence>MKRAISCRRFSYLKYSILSDGLRAPSFLYTRPRMWVHIVLLNKRFPSQERGGRGDSVDEKTLSREDQQVGTNVRCRRTAWALLIAVQCGDIMRKSIVFDKNTPDVFYCPQHKPIGFEKMLVKARPLSRLCQFEGRPIPEDYKSDCYNDVDETEYACKEKYRIMMRLHPPGSNTPYNGTRLFKFLAFDKDLPYVRKNQV</sequence>
<evidence type="ECO:0000313" key="2">
    <source>
        <dbReference type="Proteomes" id="UP000000311"/>
    </source>
</evidence>
<name>E2A267_CAMFO</name>
<organism evidence="2">
    <name type="scientific">Camponotus floridanus</name>
    <name type="common">Florida carpenter ant</name>
    <dbReference type="NCBI Taxonomy" id="104421"/>
    <lineage>
        <taxon>Eukaryota</taxon>
        <taxon>Metazoa</taxon>
        <taxon>Ecdysozoa</taxon>
        <taxon>Arthropoda</taxon>
        <taxon>Hexapoda</taxon>
        <taxon>Insecta</taxon>
        <taxon>Pterygota</taxon>
        <taxon>Neoptera</taxon>
        <taxon>Endopterygota</taxon>
        <taxon>Hymenoptera</taxon>
        <taxon>Apocrita</taxon>
        <taxon>Aculeata</taxon>
        <taxon>Formicoidea</taxon>
        <taxon>Formicidae</taxon>
        <taxon>Formicinae</taxon>
        <taxon>Camponotus</taxon>
    </lineage>
</organism>
<dbReference type="AlphaFoldDB" id="E2A267"/>
<keyword evidence="2" id="KW-1185">Reference proteome</keyword>
<gene>
    <name evidence="1" type="ORF">EAG_09409</name>
</gene>
<dbReference type="STRING" id="104421.E2A267"/>
<protein>
    <submittedName>
        <fullName evidence="1">Uncharacterized protein</fullName>
    </submittedName>
</protein>
<dbReference type="EMBL" id="GL435922">
    <property type="protein sequence ID" value="EFN72472.1"/>
    <property type="molecule type" value="Genomic_DNA"/>
</dbReference>
<proteinExistence type="predicted"/>
<dbReference type="Proteomes" id="UP000000311">
    <property type="component" value="Unassembled WGS sequence"/>
</dbReference>
<dbReference type="OrthoDB" id="10046704at2759"/>
<evidence type="ECO:0000313" key="1">
    <source>
        <dbReference type="EMBL" id="EFN72472.1"/>
    </source>
</evidence>
<dbReference type="InParanoid" id="E2A267"/>
<reference evidence="1 2" key="1">
    <citation type="journal article" date="2010" name="Science">
        <title>Genomic comparison of the ants Camponotus floridanus and Harpegnathos saltator.</title>
        <authorList>
            <person name="Bonasio R."/>
            <person name="Zhang G."/>
            <person name="Ye C."/>
            <person name="Mutti N.S."/>
            <person name="Fang X."/>
            <person name="Qin N."/>
            <person name="Donahue G."/>
            <person name="Yang P."/>
            <person name="Li Q."/>
            <person name="Li C."/>
            <person name="Zhang P."/>
            <person name="Huang Z."/>
            <person name="Berger S.L."/>
            <person name="Reinberg D."/>
            <person name="Wang J."/>
            <person name="Liebig J."/>
        </authorList>
    </citation>
    <scope>NUCLEOTIDE SEQUENCE [LARGE SCALE GENOMIC DNA]</scope>
    <source>
        <strain evidence="2">C129</strain>
    </source>
</reference>
<accession>E2A267</accession>